<evidence type="ECO:0000259" key="2">
    <source>
        <dbReference type="Pfam" id="PF14213"/>
    </source>
</evidence>
<name>A0A3S2UCV6_9BURK</name>
<reference evidence="3 4" key="1">
    <citation type="submission" date="2019-01" db="EMBL/GenBank/DDBJ databases">
        <authorList>
            <person name="Chen W.-M."/>
        </authorList>
    </citation>
    <scope>NUCLEOTIDE SEQUENCE [LARGE SCALE GENOMIC DNA]</scope>
    <source>
        <strain evidence="3 4">CCP-18</strain>
    </source>
</reference>
<evidence type="ECO:0000313" key="3">
    <source>
        <dbReference type="EMBL" id="RVT84647.1"/>
    </source>
</evidence>
<keyword evidence="4" id="KW-1185">Reference proteome</keyword>
<accession>A0A3S2UCV6</accession>
<dbReference type="Pfam" id="PF02518">
    <property type="entry name" value="HATPase_c"/>
    <property type="match status" value="1"/>
</dbReference>
<protein>
    <submittedName>
        <fullName evidence="3">DUF4325 domain-containing protein</fullName>
    </submittedName>
</protein>
<evidence type="ECO:0000259" key="1">
    <source>
        <dbReference type="Pfam" id="PF02518"/>
    </source>
</evidence>
<comment type="caution">
    <text evidence="3">The sequence shown here is derived from an EMBL/GenBank/DDBJ whole genome shotgun (WGS) entry which is preliminary data.</text>
</comment>
<feature type="domain" description="DUF4325" evidence="2">
    <location>
        <begin position="287"/>
        <end position="328"/>
    </location>
</feature>
<sequence length="352" mass="38621">MHAGAGWPYARAMARLDFDHFTQWITAAAREHSHQLADHVVERTGASRRAVQSMLRRLVEAGWLHRDGGFSRPVYGPGKLRQVVKSYPLHGLQEDIPWQRDFAPNFELPPHVARMVQHAFTELLNNAADHSEGTSVTVSLRQTPTHVQLLVSDDGCGVFEKIRGTYDIPDAPLAMLELSKGRLTTAPQAHTGRGLFFSSQLADVFDLHANGTAFQRRAWDSSGWRPGKALPRQGTSIYMAIALDTTRTLDQVLGAWSVDGSGIAFDRTVISLRLLAGPGQALDSRAQARRVAARLERFKRAEIDFDGVPDIGHAFADELFRVFPAQGGGGVDLVPVNANRRILALIANAKAG</sequence>
<dbReference type="Gene3D" id="3.30.565.10">
    <property type="entry name" value="Histidine kinase-like ATPase, C-terminal domain"/>
    <property type="match status" value="1"/>
</dbReference>
<dbReference type="Proteomes" id="UP000288587">
    <property type="component" value="Unassembled WGS sequence"/>
</dbReference>
<dbReference type="EMBL" id="SACM01000003">
    <property type="protein sequence ID" value="RVT84647.1"/>
    <property type="molecule type" value="Genomic_DNA"/>
</dbReference>
<dbReference type="InterPro" id="IPR036890">
    <property type="entry name" value="HATPase_C_sf"/>
</dbReference>
<organism evidence="3 4">
    <name type="scientific">Inhella crocodyli</name>
    <dbReference type="NCBI Taxonomy" id="2499851"/>
    <lineage>
        <taxon>Bacteria</taxon>
        <taxon>Pseudomonadati</taxon>
        <taxon>Pseudomonadota</taxon>
        <taxon>Betaproteobacteria</taxon>
        <taxon>Burkholderiales</taxon>
        <taxon>Sphaerotilaceae</taxon>
        <taxon>Inhella</taxon>
    </lineage>
</organism>
<dbReference type="OrthoDB" id="1778336at2"/>
<dbReference type="SUPFAM" id="SSF55874">
    <property type="entry name" value="ATPase domain of HSP90 chaperone/DNA topoisomerase II/histidine kinase"/>
    <property type="match status" value="1"/>
</dbReference>
<dbReference type="Pfam" id="PF14213">
    <property type="entry name" value="DUF4325"/>
    <property type="match status" value="1"/>
</dbReference>
<dbReference type="AlphaFoldDB" id="A0A3S2UCV6"/>
<dbReference type="InterPro" id="IPR025474">
    <property type="entry name" value="DUF4325"/>
</dbReference>
<gene>
    <name evidence="3" type="ORF">EOD73_10935</name>
</gene>
<feature type="domain" description="Histidine kinase/HSP90-like ATPase" evidence="1">
    <location>
        <begin position="114"/>
        <end position="204"/>
    </location>
</feature>
<evidence type="ECO:0000313" key="4">
    <source>
        <dbReference type="Proteomes" id="UP000288587"/>
    </source>
</evidence>
<proteinExistence type="predicted"/>
<dbReference type="InterPro" id="IPR003594">
    <property type="entry name" value="HATPase_dom"/>
</dbReference>